<keyword evidence="1" id="KW-0472">Membrane</keyword>
<name>A0A3N0E470_9ACTN</name>
<keyword evidence="3" id="KW-1185">Reference proteome</keyword>
<sequence length="119" mass="12944">MTDETIPRDEVAASLATSQELGSDYDNAVADALAERIERTVDERVEARLAERLAETRVHQHRQDLKVTGLRFSLAVVSMVLAIPVTFIAAGSTDPGPAVAMVWLGITAVNAAFYFATRR</sequence>
<dbReference type="AlphaFoldDB" id="A0A3N0E470"/>
<evidence type="ECO:0000256" key="1">
    <source>
        <dbReference type="SAM" id="Phobius"/>
    </source>
</evidence>
<evidence type="ECO:0000313" key="3">
    <source>
        <dbReference type="Proteomes" id="UP000269198"/>
    </source>
</evidence>
<feature type="transmembrane region" description="Helical" evidence="1">
    <location>
        <begin position="72"/>
        <end position="92"/>
    </location>
</feature>
<comment type="caution">
    <text evidence="2">The sequence shown here is derived from an EMBL/GenBank/DDBJ whole genome shotgun (WGS) entry which is preliminary data.</text>
</comment>
<dbReference type="RefSeq" id="WP_123202641.1">
    <property type="nucleotide sequence ID" value="NZ_RJMB01000021.1"/>
</dbReference>
<feature type="transmembrane region" description="Helical" evidence="1">
    <location>
        <begin position="98"/>
        <end position="116"/>
    </location>
</feature>
<dbReference type="Proteomes" id="UP000269198">
    <property type="component" value="Unassembled WGS sequence"/>
</dbReference>
<keyword evidence="1" id="KW-1133">Transmembrane helix</keyword>
<gene>
    <name evidence="2" type="ORF">EFW17_18310</name>
</gene>
<accession>A0A3N0E470</accession>
<dbReference type="EMBL" id="RJMB01000021">
    <property type="protein sequence ID" value="RNL82646.1"/>
    <property type="molecule type" value="Genomic_DNA"/>
</dbReference>
<proteinExistence type="predicted"/>
<dbReference type="OrthoDB" id="3854538at2"/>
<evidence type="ECO:0000313" key="2">
    <source>
        <dbReference type="EMBL" id="RNL82646.1"/>
    </source>
</evidence>
<reference evidence="2 3" key="1">
    <citation type="submission" date="2018-11" db="EMBL/GenBank/DDBJ databases">
        <title>The genome draft of YIM 96095.</title>
        <authorList>
            <person name="Tang S.-K."/>
            <person name="Chunyu W.-X."/>
            <person name="Feng Y.-Z."/>
        </authorList>
    </citation>
    <scope>NUCLEOTIDE SEQUENCE [LARGE SCALE GENOMIC DNA]</scope>
    <source>
        <strain evidence="2 3">YIM 96095</strain>
    </source>
</reference>
<organism evidence="2 3">
    <name type="scientific">Halostreptopolyspora alba</name>
    <dbReference type="NCBI Taxonomy" id="2487137"/>
    <lineage>
        <taxon>Bacteria</taxon>
        <taxon>Bacillati</taxon>
        <taxon>Actinomycetota</taxon>
        <taxon>Actinomycetes</taxon>
        <taxon>Streptosporangiales</taxon>
        <taxon>Nocardiopsidaceae</taxon>
        <taxon>Halostreptopolyspora</taxon>
    </lineage>
</organism>
<keyword evidence="1" id="KW-0812">Transmembrane</keyword>
<protein>
    <submittedName>
        <fullName evidence="2">Uncharacterized protein</fullName>
    </submittedName>
</protein>